<dbReference type="Proteomes" id="UP001208017">
    <property type="component" value="Unassembled WGS sequence"/>
</dbReference>
<keyword evidence="3 4" id="KW-0067">ATP-binding</keyword>
<evidence type="ECO:0000256" key="1">
    <source>
        <dbReference type="ARBA" id="ARBA00022598"/>
    </source>
</evidence>
<dbReference type="Gene3D" id="3.40.50.20">
    <property type="match status" value="1"/>
</dbReference>
<dbReference type="InterPro" id="IPR011761">
    <property type="entry name" value="ATP-grasp"/>
</dbReference>
<dbReference type="PROSITE" id="PS50975">
    <property type="entry name" value="ATP_GRASP"/>
    <property type="match status" value="1"/>
</dbReference>
<reference evidence="6 7" key="1">
    <citation type="submission" date="2022-11" db="EMBL/GenBank/DDBJ databases">
        <title>Study of microbial diversity in lake waters.</title>
        <authorList>
            <person name="Zhang J."/>
        </authorList>
    </citation>
    <scope>NUCLEOTIDE SEQUENCE [LARGE SCALE GENOMIC DNA]</scope>
    <source>
        <strain evidence="6 7">DT12</strain>
    </source>
</reference>
<evidence type="ECO:0000313" key="6">
    <source>
        <dbReference type="EMBL" id="MCX7569286.1"/>
    </source>
</evidence>
<name>A0ABT3X0Z7_9BACL</name>
<dbReference type="SUPFAM" id="SSF56059">
    <property type="entry name" value="Glutathione synthetase ATP-binding domain-like"/>
    <property type="match status" value="1"/>
</dbReference>
<dbReference type="Pfam" id="PF18603">
    <property type="entry name" value="LAL_C2"/>
    <property type="match status" value="1"/>
</dbReference>
<protein>
    <submittedName>
        <fullName evidence="6">ATP-grasp domain-containing protein</fullName>
    </submittedName>
</protein>
<dbReference type="InterPro" id="IPR041472">
    <property type="entry name" value="BL00235/CARNS1_N"/>
</dbReference>
<dbReference type="InterPro" id="IPR040570">
    <property type="entry name" value="LAL_C2"/>
</dbReference>
<dbReference type="PANTHER" id="PTHR43585">
    <property type="entry name" value="FUMIPYRROLE BIOSYNTHESIS PROTEIN C"/>
    <property type="match status" value="1"/>
</dbReference>
<dbReference type="Pfam" id="PF18130">
    <property type="entry name" value="ATPgrasp_N"/>
    <property type="match status" value="1"/>
</dbReference>
<dbReference type="EMBL" id="JAPMLT010000002">
    <property type="protein sequence ID" value="MCX7569286.1"/>
    <property type="molecule type" value="Genomic_DNA"/>
</dbReference>
<dbReference type="PANTHER" id="PTHR43585:SF2">
    <property type="entry name" value="ATP-GRASP ENZYME FSQD"/>
    <property type="match status" value="1"/>
</dbReference>
<proteinExistence type="predicted"/>
<dbReference type="InterPro" id="IPR052032">
    <property type="entry name" value="ATP-dep_AA_Ligase"/>
</dbReference>
<keyword evidence="7" id="KW-1185">Reference proteome</keyword>
<dbReference type="Gene3D" id="3.30.470.20">
    <property type="entry name" value="ATP-grasp fold, B domain"/>
    <property type="match status" value="1"/>
</dbReference>
<evidence type="ECO:0000256" key="3">
    <source>
        <dbReference type="ARBA" id="ARBA00022840"/>
    </source>
</evidence>
<dbReference type="RefSeq" id="WP_267150533.1">
    <property type="nucleotide sequence ID" value="NZ_JAPMLT010000002.1"/>
</dbReference>
<evidence type="ECO:0000259" key="5">
    <source>
        <dbReference type="PROSITE" id="PS50975"/>
    </source>
</evidence>
<evidence type="ECO:0000256" key="2">
    <source>
        <dbReference type="ARBA" id="ARBA00022741"/>
    </source>
</evidence>
<accession>A0ABT3X0Z7</accession>
<feature type="domain" description="ATP-grasp" evidence="5">
    <location>
        <begin position="119"/>
        <end position="311"/>
    </location>
</feature>
<comment type="caution">
    <text evidence="6">The sequence shown here is derived from an EMBL/GenBank/DDBJ whole genome shotgun (WGS) entry which is preliminary data.</text>
</comment>
<evidence type="ECO:0000313" key="7">
    <source>
        <dbReference type="Proteomes" id="UP001208017"/>
    </source>
</evidence>
<keyword evidence="1" id="KW-0436">Ligase</keyword>
<evidence type="ECO:0000256" key="4">
    <source>
        <dbReference type="PROSITE-ProRule" id="PRU00409"/>
    </source>
</evidence>
<organism evidence="6 7">
    <name type="scientific">Tumebacillus lacus</name>
    <dbReference type="NCBI Taxonomy" id="2995335"/>
    <lineage>
        <taxon>Bacteria</taxon>
        <taxon>Bacillati</taxon>
        <taxon>Bacillota</taxon>
        <taxon>Bacilli</taxon>
        <taxon>Bacillales</taxon>
        <taxon>Alicyclobacillaceae</taxon>
        <taxon>Tumebacillus</taxon>
    </lineage>
</organism>
<sequence>MRTIVFLGVNKSGSSREAVRAAANLGYLTVLLTDRDAFLQQRSLFPDVHRMIRVDLTDEEAIRQQLVMLQRQGRVIELIVSMIEPHVTTAARLSREICGTPLSCEAMERMQDKILTRDQLRGTAYGVQFASWDPEAESWESWTERERMPLPAVVKSPRSTGSKDVLKAVDEEELRAAAERLAAKYDGEPVLIEEYLDGPQVLVEALVWEGTARIVAVIEQEISKEERFIVTGYAVHTVIPDEWRESLPRAVQEIVTAMGMDLGACHLEMRDVRGGWKLIESNPRISGGAMNSLIEAAYGINLMYETLRLFLGETPNLSRRHVRPAFAQYVTVKERGVLQRVTGKQQAASYPSVHEVYVKPKQGTRLQPPLSMGHRYAYVIATGNTLDEARELAKHAAGKITFHLRSEERR</sequence>
<keyword evidence="2 4" id="KW-0547">Nucleotide-binding</keyword>
<gene>
    <name evidence="6" type="ORF">OS242_04875</name>
</gene>
<dbReference type="Pfam" id="PF13535">
    <property type="entry name" value="ATP-grasp_4"/>
    <property type="match status" value="1"/>
</dbReference>